<name>A0A9P7BYK7_9FUNG</name>
<dbReference type="EMBL" id="JAANIU010026534">
    <property type="protein sequence ID" value="KAG1521159.1"/>
    <property type="molecule type" value="Genomic_DNA"/>
</dbReference>
<dbReference type="Proteomes" id="UP000740926">
    <property type="component" value="Unassembled WGS sequence"/>
</dbReference>
<reference evidence="2 3" key="1">
    <citation type="journal article" date="2020" name="Microb. Genom.">
        <title>Genetic diversity of clinical and environmental Mucorales isolates obtained from an investigation of mucormycosis cases among solid organ transplant recipients.</title>
        <authorList>
            <person name="Nguyen M.H."/>
            <person name="Kaul D."/>
            <person name="Muto C."/>
            <person name="Cheng S.J."/>
            <person name="Richter R.A."/>
            <person name="Bruno V.M."/>
            <person name="Liu G."/>
            <person name="Beyhan S."/>
            <person name="Sundermann A.J."/>
            <person name="Mounaud S."/>
            <person name="Pasculle A.W."/>
            <person name="Nierman W.C."/>
            <person name="Driscoll E."/>
            <person name="Cumbie R."/>
            <person name="Clancy C.J."/>
            <person name="Dupont C.L."/>
        </authorList>
    </citation>
    <scope>NUCLEOTIDE SEQUENCE [LARGE SCALE GENOMIC DNA]</scope>
    <source>
        <strain evidence="2 3">GL24</strain>
    </source>
</reference>
<proteinExistence type="predicted"/>
<evidence type="ECO:0000256" key="1">
    <source>
        <dbReference type="SAM" id="MobiDB-lite"/>
    </source>
</evidence>
<gene>
    <name evidence="2" type="ORF">G6F50_018734</name>
</gene>
<accession>A0A9P7BYK7</accession>
<evidence type="ECO:0000313" key="2">
    <source>
        <dbReference type="EMBL" id="KAG1521159.1"/>
    </source>
</evidence>
<feature type="region of interest" description="Disordered" evidence="1">
    <location>
        <begin position="1"/>
        <end position="70"/>
    </location>
</feature>
<sequence>MHVQQPGHTQAHGVLQDQKGDQREQEGDEPGAALGQQFQVRRQPDAAEEQQQQGGLDAGLHRDRHAAPGG</sequence>
<evidence type="ECO:0000313" key="3">
    <source>
        <dbReference type="Proteomes" id="UP000740926"/>
    </source>
</evidence>
<comment type="caution">
    <text evidence="2">The sequence shown here is derived from an EMBL/GenBank/DDBJ whole genome shotgun (WGS) entry which is preliminary data.</text>
</comment>
<organism evidence="2 3">
    <name type="scientific">Rhizopus delemar</name>
    <dbReference type="NCBI Taxonomy" id="936053"/>
    <lineage>
        <taxon>Eukaryota</taxon>
        <taxon>Fungi</taxon>
        <taxon>Fungi incertae sedis</taxon>
        <taxon>Mucoromycota</taxon>
        <taxon>Mucoromycotina</taxon>
        <taxon>Mucoromycetes</taxon>
        <taxon>Mucorales</taxon>
        <taxon>Mucorineae</taxon>
        <taxon>Rhizopodaceae</taxon>
        <taxon>Rhizopus</taxon>
    </lineage>
</organism>
<keyword evidence="3" id="KW-1185">Reference proteome</keyword>
<dbReference type="AlphaFoldDB" id="A0A9P7BYK7"/>
<protein>
    <submittedName>
        <fullName evidence="2">Uncharacterized protein</fullName>
    </submittedName>
</protein>